<accession>A0AAU2GT56</accession>
<evidence type="ECO:0000256" key="1">
    <source>
        <dbReference type="SAM" id="SignalP"/>
    </source>
</evidence>
<protein>
    <recommendedName>
        <fullName evidence="3">Spore-associated protein A</fullName>
    </recommendedName>
</protein>
<feature type="chain" id="PRO_5043547236" description="Spore-associated protein A" evidence="1">
    <location>
        <begin position="29"/>
        <end position="148"/>
    </location>
</feature>
<gene>
    <name evidence="2" type="ORF">OHV25_01205</name>
</gene>
<organism evidence="2">
    <name type="scientific">Streptomyces sp. NBC_00060</name>
    <dbReference type="NCBI Taxonomy" id="2975636"/>
    <lineage>
        <taxon>Bacteria</taxon>
        <taxon>Bacillati</taxon>
        <taxon>Actinomycetota</taxon>
        <taxon>Actinomycetes</taxon>
        <taxon>Kitasatosporales</taxon>
        <taxon>Streptomycetaceae</taxon>
        <taxon>Streptomyces</taxon>
    </lineage>
</organism>
<name>A0AAU2GT56_9ACTN</name>
<evidence type="ECO:0008006" key="3">
    <source>
        <dbReference type="Google" id="ProtNLM"/>
    </source>
</evidence>
<sequence>MARTKRTLTVALAAAAVAATGFTGTAAAAPAAKLAGVRCVGTSFSGTLNTNMAICNSGYTVTMQDNGDLVLRRSNGSPCYASGTRAPGDASATFNKTLVGPPYLDINSVSQGQIGRVWGAHNFTQMGTNASVNNKGEFYVGYKKVGYC</sequence>
<feature type="signal peptide" evidence="1">
    <location>
        <begin position="1"/>
        <end position="28"/>
    </location>
</feature>
<dbReference type="AlphaFoldDB" id="A0AAU2GT56"/>
<dbReference type="SUPFAM" id="SSF51110">
    <property type="entry name" value="alpha-D-mannose-specific plant lectins"/>
    <property type="match status" value="1"/>
</dbReference>
<dbReference type="Gene3D" id="2.90.10.30">
    <property type="match status" value="1"/>
</dbReference>
<reference evidence="2" key="1">
    <citation type="submission" date="2022-10" db="EMBL/GenBank/DDBJ databases">
        <title>The complete genomes of actinobacterial strains from the NBC collection.</title>
        <authorList>
            <person name="Joergensen T.S."/>
            <person name="Alvarez Arevalo M."/>
            <person name="Sterndorff E.B."/>
            <person name="Faurdal D."/>
            <person name="Vuksanovic O."/>
            <person name="Mourched A.-S."/>
            <person name="Charusanti P."/>
            <person name="Shaw S."/>
            <person name="Blin K."/>
            <person name="Weber T."/>
        </authorList>
    </citation>
    <scope>NUCLEOTIDE SEQUENCE</scope>
    <source>
        <strain evidence="2">NBC_00060</strain>
    </source>
</reference>
<dbReference type="EMBL" id="CP108253">
    <property type="protein sequence ID" value="WTU38284.1"/>
    <property type="molecule type" value="Genomic_DNA"/>
</dbReference>
<proteinExistence type="predicted"/>
<evidence type="ECO:0000313" key="2">
    <source>
        <dbReference type="EMBL" id="WTU38284.1"/>
    </source>
</evidence>
<dbReference type="InterPro" id="IPR036426">
    <property type="entry name" value="Bulb-type_lectin_dom_sf"/>
</dbReference>
<keyword evidence="1" id="KW-0732">Signal</keyword>